<evidence type="ECO:0000313" key="3">
    <source>
        <dbReference type="Proteomes" id="UP000830671"/>
    </source>
</evidence>
<proteinExistence type="predicted"/>
<sequence>MAARLTSALLGLNFPFPPPLRNDEDGNCPLLPPSVATLFSRGLCADSHDSRVRGILTCGLPHHALPHLTWCQDQQQGSSEQIPALDITEPGHGGADKKLETFLFGKATETAGLRVWKLCNGPEPHWSIIGRSRPWRDSCDGRTYPLRRIDLEPAVAYVKADGRQLVLPLSLFGLASVYVVGAVWRLVCRQVLPIKSRVKSRCATNPAPYDVTRCSFSHPGPTTEFHEAERNPLLSQIFKDLHLLSSSSRHLHHTMTTHTLYELLSASNGDTGPRQERRRAHIPQSDMNETVSLRVRQSSSLPAAMPEELAHTIRSQSSYFGRMVVSGKYVLARRVAFAPASSTLGHGRSRPNGWTTQYDQMARIMASISPAMGP</sequence>
<dbReference type="AlphaFoldDB" id="A0A9Q8SS62"/>
<dbReference type="EMBL" id="CP019476">
    <property type="protein sequence ID" value="UQC82516.1"/>
    <property type="molecule type" value="Genomic_DNA"/>
</dbReference>
<evidence type="ECO:0000256" key="1">
    <source>
        <dbReference type="SAM" id="Phobius"/>
    </source>
</evidence>
<gene>
    <name evidence="2" type="ORF">CLUP02_08004</name>
</gene>
<reference evidence="2" key="1">
    <citation type="journal article" date="2021" name="Mol. Plant Microbe Interact.">
        <title>Complete Genome Sequence of the Plant-Pathogenic Fungus Colletotrichum lupini.</title>
        <authorList>
            <person name="Baroncelli R."/>
            <person name="Pensec F."/>
            <person name="Da Lio D."/>
            <person name="Boufleur T."/>
            <person name="Vicente I."/>
            <person name="Sarrocco S."/>
            <person name="Picot A."/>
            <person name="Baraldi E."/>
            <person name="Sukno S."/>
            <person name="Thon M."/>
            <person name="Le Floch G."/>
        </authorList>
    </citation>
    <scope>NUCLEOTIDE SEQUENCE</scope>
    <source>
        <strain evidence="2">IMI 504893</strain>
    </source>
</reference>
<keyword evidence="1" id="KW-0812">Transmembrane</keyword>
<dbReference type="RefSeq" id="XP_049144139.1">
    <property type="nucleotide sequence ID" value="XM_049286996.1"/>
</dbReference>
<evidence type="ECO:0000313" key="2">
    <source>
        <dbReference type="EMBL" id="UQC82516.1"/>
    </source>
</evidence>
<keyword evidence="3" id="KW-1185">Reference proteome</keyword>
<accession>A0A9Q8SS62</accession>
<keyword evidence="1" id="KW-1133">Transmembrane helix</keyword>
<name>A0A9Q8SS62_9PEZI</name>
<protein>
    <submittedName>
        <fullName evidence="2">Uncharacterized protein</fullName>
    </submittedName>
</protein>
<dbReference type="Proteomes" id="UP000830671">
    <property type="component" value="Chromosome 4"/>
</dbReference>
<dbReference type="KEGG" id="clup:CLUP02_08004"/>
<keyword evidence="1" id="KW-0472">Membrane</keyword>
<feature type="transmembrane region" description="Helical" evidence="1">
    <location>
        <begin position="165"/>
        <end position="187"/>
    </location>
</feature>
<organism evidence="2 3">
    <name type="scientific">Colletotrichum lupini</name>
    <dbReference type="NCBI Taxonomy" id="145971"/>
    <lineage>
        <taxon>Eukaryota</taxon>
        <taxon>Fungi</taxon>
        <taxon>Dikarya</taxon>
        <taxon>Ascomycota</taxon>
        <taxon>Pezizomycotina</taxon>
        <taxon>Sordariomycetes</taxon>
        <taxon>Hypocreomycetidae</taxon>
        <taxon>Glomerellales</taxon>
        <taxon>Glomerellaceae</taxon>
        <taxon>Colletotrichum</taxon>
        <taxon>Colletotrichum acutatum species complex</taxon>
    </lineage>
</organism>
<dbReference type="GeneID" id="73342006"/>